<proteinExistence type="predicted"/>
<dbReference type="SUPFAM" id="SSF50370">
    <property type="entry name" value="Ricin B-like lectins"/>
    <property type="match status" value="1"/>
</dbReference>
<comment type="caution">
    <text evidence="6">Lacks conserved residue(s) required for the propagation of feature annotation.</text>
</comment>
<evidence type="ECO:0000313" key="11">
    <source>
        <dbReference type="Proteomes" id="UP001642464"/>
    </source>
</evidence>
<feature type="compositionally biased region" description="Acidic residues" evidence="8">
    <location>
        <begin position="841"/>
        <end position="882"/>
    </location>
</feature>
<feature type="compositionally biased region" description="Low complexity" evidence="8">
    <location>
        <begin position="931"/>
        <end position="949"/>
    </location>
</feature>
<feature type="compositionally biased region" description="Polar residues" evidence="8">
    <location>
        <begin position="981"/>
        <end position="1001"/>
    </location>
</feature>
<keyword evidence="5 6" id="KW-0482">Metalloprotease</keyword>
<evidence type="ECO:0000259" key="9">
    <source>
        <dbReference type="PROSITE" id="PS51864"/>
    </source>
</evidence>
<feature type="active site" evidence="6">
    <location>
        <position position="317"/>
    </location>
</feature>
<feature type="region of interest" description="Disordered" evidence="8">
    <location>
        <begin position="841"/>
        <end position="1007"/>
    </location>
</feature>
<dbReference type="Gene3D" id="2.80.10.50">
    <property type="match status" value="1"/>
</dbReference>
<keyword evidence="3 6" id="KW-0378">Hydrolase</keyword>
<dbReference type="PRINTS" id="PR00480">
    <property type="entry name" value="ASTACIN"/>
</dbReference>
<keyword evidence="2 6" id="KW-0479">Metal-binding</keyword>
<dbReference type="SUPFAM" id="SSF55486">
    <property type="entry name" value="Metalloproteases ('zincins'), catalytic domain"/>
    <property type="match status" value="1"/>
</dbReference>
<dbReference type="Pfam" id="PF17800">
    <property type="entry name" value="NPL"/>
    <property type="match status" value="1"/>
</dbReference>
<evidence type="ECO:0000313" key="10">
    <source>
        <dbReference type="EMBL" id="CAK9085594.1"/>
    </source>
</evidence>
<dbReference type="InterPro" id="IPR006026">
    <property type="entry name" value="Peptidase_Metallo"/>
</dbReference>
<dbReference type="CDD" id="cd04280">
    <property type="entry name" value="ZnMc_astacin_like"/>
    <property type="match status" value="1"/>
</dbReference>
<keyword evidence="1 6" id="KW-0645">Protease</keyword>
<keyword evidence="11" id="KW-1185">Reference proteome</keyword>
<feature type="binding site" evidence="6">
    <location>
        <position position="316"/>
    </location>
    <ligand>
        <name>Zn(2+)</name>
        <dbReference type="ChEBI" id="CHEBI:29105"/>
        <note>catalytic</note>
    </ligand>
</feature>
<feature type="region of interest" description="Disordered" evidence="8">
    <location>
        <begin position="1548"/>
        <end position="1567"/>
    </location>
</feature>
<reference evidence="10 11" key="1">
    <citation type="submission" date="2024-02" db="EMBL/GenBank/DDBJ databases">
        <authorList>
            <person name="Chen Y."/>
            <person name="Shah S."/>
            <person name="Dougan E. K."/>
            <person name="Thang M."/>
            <person name="Chan C."/>
        </authorList>
    </citation>
    <scope>NUCLEOTIDE SEQUENCE [LARGE SCALE GENOMIC DNA]</scope>
</reference>
<evidence type="ECO:0000256" key="7">
    <source>
        <dbReference type="RuleBase" id="RU361183"/>
    </source>
</evidence>
<name>A0ABP0QCC0_9DINO</name>
<dbReference type="CDD" id="cd00161">
    <property type="entry name" value="beta-trefoil_Ricin-like"/>
    <property type="match status" value="1"/>
</dbReference>
<dbReference type="InterPro" id="IPR035992">
    <property type="entry name" value="Ricin_B-like_lectins"/>
</dbReference>
<keyword evidence="4 6" id="KW-0862">Zinc</keyword>
<feature type="binding site" evidence="6">
    <location>
        <position position="326"/>
    </location>
    <ligand>
        <name>Zn(2+)</name>
        <dbReference type="ChEBI" id="CHEBI:29105"/>
        <note>catalytic</note>
    </ligand>
</feature>
<dbReference type="PROSITE" id="PS50231">
    <property type="entry name" value="RICIN_B_LECTIN"/>
    <property type="match status" value="1"/>
</dbReference>
<gene>
    <name evidence="10" type="ORF">SCF082_LOCUS40540</name>
</gene>
<feature type="binding site" evidence="6">
    <location>
        <position position="320"/>
    </location>
    <ligand>
        <name>Zn(2+)</name>
        <dbReference type="ChEBI" id="CHEBI:29105"/>
        <note>catalytic</note>
    </ligand>
</feature>
<dbReference type="InterPro" id="IPR041232">
    <property type="entry name" value="NPL"/>
</dbReference>
<dbReference type="Gene3D" id="3.40.390.10">
    <property type="entry name" value="Collagenase (Catalytic Domain)"/>
    <property type="match status" value="1"/>
</dbReference>
<dbReference type="InterPro" id="IPR034035">
    <property type="entry name" value="Astacin-like_dom"/>
</dbReference>
<dbReference type="PANTHER" id="PTHR10127">
    <property type="entry name" value="DISCOIDIN, CUB, EGF, LAMININ , AND ZINC METALLOPROTEASE DOMAIN CONTAINING"/>
    <property type="match status" value="1"/>
</dbReference>
<evidence type="ECO:0000256" key="5">
    <source>
        <dbReference type="ARBA" id="ARBA00023049"/>
    </source>
</evidence>
<evidence type="ECO:0000256" key="4">
    <source>
        <dbReference type="ARBA" id="ARBA00022833"/>
    </source>
</evidence>
<feature type="compositionally biased region" description="Acidic residues" evidence="8">
    <location>
        <begin position="798"/>
        <end position="822"/>
    </location>
</feature>
<evidence type="ECO:0000256" key="3">
    <source>
        <dbReference type="ARBA" id="ARBA00022801"/>
    </source>
</evidence>
<evidence type="ECO:0000256" key="2">
    <source>
        <dbReference type="ARBA" id="ARBA00022723"/>
    </source>
</evidence>
<feature type="region of interest" description="Disordered" evidence="8">
    <location>
        <begin position="1129"/>
        <end position="1167"/>
    </location>
</feature>
<dbReference type="InterPro" id="IPR000772">
    <property type="entry name" value="Ricin_B_lectin"/>
</dbReference>
<dbReference type="InterPro" id="IPR001506">
    <property type="entry name" value="Peptidase_M12A"/>
</dbReference>
<dbReference type="InterPro" id="IPR024079">
    <property type="entry name" value="MetalloPept_cat_dom_sf"/>
</dbReference>
<sequence length="3200" mass="355562">MLQGTHADACVLAPAHTRSEGFRDRFSALNRFLEENTWGKSTESREHGPRETGARRRGKKTGRGKLETQESQEQKKTAKPETQSKGGLEAVGVCEGKKMKGKAMCFASMALVMASAAHAAEQQVVAVESVASQRELETTPAQEDAPGVGHTPGLRKSGFGDNNNDEDPLEQALNGEHYEGDIDASFEEIREMFGEQSAKEAAANGEIPGPTGGRDLGLNNQNDLLWKTRVNGKIQVPYAFKSGQFTASQRSTIINALNALAQKVGVISFVPRASQTDYVEFKSDGAGCWSKIGRKGGKQPINLETPGCVSTRVVQHEMIHALGAWHEQSRPDRDSFVSILWDNIIPGKEHNFDKRSQINSLGVSYDYESIMHYGPTAFAKKEMDCKDSTTSCNKVVALKFKGPAAGSPAKCLDVRSGHTGLYNGIKVQLWDCGALNWHNQLFYVQRYDDESVVFKYAYDTSYCLDVRHGFNTVPQNGMQMQLWKCTGPANGGKNSWYENQRFHVMGGDLNAINLRWESDSKYCLDRHSPNKNAASYNGQKVQMWECDAGSHGYANQIWDTEWFTIPGKTYGCSKLPLWCETTNKRKTTIWAKGNTISNSKLSNKDIQQLRLMYKCSAPRRVFDLCSPDCPCGWFEGDCDKDADCYGSYKCLQRSGVDVCVPSWYSATAFVGNIGRRLVGMDPVDIDDTHLEGDEVVEPRADAPFGLEIAPGKPRKVTIDAGGVLLLTAACLGETVQKNERAVLKLDCGDGEATLCSLVPFVQENVALDVPLMQSPCTFSVACAKKTTVHLLGRLVLDFGDDDDSDDERGPDDEDVEGMEDEDRTYANIMNAGNVLNMLQMEEDEEDDEEDDEWQEEDDDESESESSEGSDDEDEDEDEDGGDGEAQLHQLLASKFPKRSTVEIKEISEEDEESSDESSTRESHTRQKSSRDSSPSSSSSGGSASSASSGSEKKATIIHSASGKKRKQSDATPPPSKKMKNDSTPTKTPPKSVNGKSESSAKSPVGRTSLVQRIRAWVKEDNNKLQLSLLGNRIFEEYGRKYKSFGFQTSLKDFLTNSGAFKVSNGVVALAPSSSGSKSAKKGRTPLQTGKLRVQQTVCTASPQKGRLSNSKISTGTKIGEEFFQIPSGQRRSSGVKTRAKAAPLPEETHESRDEDADVVEGLPGLSKTNSKPEDLVRVLFRSDFEPQGFSASGSDVLAQYKKANHVDWERFEKVRVEERKSFVRRVSQRDVSQHIRETITQAGTAPNTERMNSEDLSESQSSQPSRKVKQRRALQLLRVMTKMYAKGEDNVCSKLSSWERYRPVGETTLNGRLATLSVLKKEFYSITKQRSILLSDNLVLVCFDPVQCSETQVLTSTFLKFILAKYLDGKTSRQRNILEKVLRDFNYGLLPSPTAVNPELKFAVFGLTKLSSCKANADMLPWDKAVSDSILRSLLEVVSECRFDPNAEINDTPQLQALAAIWSLSNNSFLLRARMSSMNAVSAVLCCWTTLRQQFDLLTPVTGFRLLYFLVGSLASLSLDSDSQASVWQDRRCVEMLEWILGVMQEGPATEARSSASDETGKDSRRRKALRHKIEHGVLLVVKNSSVKLREFLREKPSAEGIRESKGVDSSTAKLIEEKQVAGRFLRGILQHYCLAERQGADGAATWSAVHAIVSVLANARSILCEFVLHSPLDAMADTVLSWKDVQLCKNFQEQGPAYVADEEHFFLCLIVVLGCIAREHRELRTRACQVLLFLYRQRRFHSANQAKLSAAALDVLIGAMSHLESSISHAEWLTTLAMAMIDGLEEPKSRTSEHHQDEFAVAFNIARLRFQGTHAALCRLLVNRGAMSVLSKAVAVCWEDKRLRLQLSSALVTLSSFVNHHPEIFADHIAAKDEVKQVIASYADEEREAWIRDTMIVSNCATLIWNMRGKQVLSATFAGLATEVSGAYFHALKPIWGLVNGAMTHSFVQILDEALRCEADNVPTELLDSFVRLLVQHLKQCGGIVKKHQGILSSIACEPEPHKSLKGLMGTGNKDAKRQLQAPAGGTESASLAVESFHAQGDLLLMAQVPYGASRIIKQTDALMKTFLAPSFEKSAQEEDESAWTKELLHNHIKKREGVQSTSSTITVDPTKLAREHDAFRRRSKASEESNKFLQIAQTRAATTLSMFRTLLTSLSQLERHRAPDELSNKLLGILQSALTEAAEVLFFMGSSSACSARVHLDCAKALWLLMLSCQGCTDENVNESRLLRLGELVVRVFHRTGPSIHQEAVALLLRFLMHVRPMLLKPQSKLVQLFARKGLDSLIIRSMRAQHGKQEKTNLLACLHLLSMSKVLQVRFAKVRGVILELLTIAKSVDSNIEARELAVATLVRLNQNPANLTAFYMVELQEKAFRSKLREWTEASEAFDALKDSAANCLMTQAGNQITLGASKSREPQLFAEPLTQTPEVRVDVEMFDEVSPVNVQMATHGELQTEDDLLPTPRNSTLVERVQERPAWLRGSLRSLTLPKLTSFEPSGGLNPHAFMSEEDGRLLDVPLEFVLTLDESAPEAETGPGTLTSMRFMQASTMSLSVEDDDEWDLDESVFAPRAHPALDAGRYWNTDASAEEAMNWDTAMVLRKPSFFRKISSRYAGADVQASFQCLSNDYTSMEMVFNFYTATEKAESSSKLSDSTHNIFCLSRSQFWQFLEDHDLPRLAAHMSFGDFDQIYEDIVGLHCPLTLKEVEVNQQSIVMRVGKRGAPMLRYQFLESIFHLADAMFVRAPNKSPNKMRHLCRGVLFLVERCFKGLGNEAAINADLFRHHSLYRMSIHKVFKRNLSSLQTKVFERYAGASPQSAKWGGAPKLRMALPDWNMFLDDLGAGEYHGFGVSDSNIIFQLSILRVANLTDDWFKACALSFTSFLEALARLVQFLPLPGQGEMKSYGVTSIVAYYDLCHAAKLWNLSNDRGTGVNVFHKWMEQWQTRPSRGSVVAEANEIPSGGDPITFGGGDQSSPAVGTLQDSTGKFHMPEALFSDAIEPEQVKAIVELTLGAQEITAKRQTRHACWNARLTPLHQCKEPFDLQVAKALHLNRVIGRQQFRQSAGLGGQTLKSSNRFDPWIQQVDGVRIDVANTGFEQLPLAMQKEYLSSAYCVCERIRSELDQCNWEQHIQTINMIQQPAVELKAHQVETKGPLVHLEWPAVEGLHRAMMNEGDVIIIKRLSSRRFEETACKALYNAASSSRI</sequence>
<dbReference type="Gene3D" id="2.60.120.340">
    <property type="entry name" value="Nucleoplasmin core domain"/>
    <property type="match status" value="1"/>
</dbReference>
<dbReference type="Proteomes" id="UP001642464">
    <property type="component" value="Unassembled WGS sequence"/>
</dbReference>
<dbReference type="PROSITE" id="PS51864">
    <property type="entry name" value="ASTACIN"/>
    <property type="match status" value="1"/>
</dbReference>
<dbReference type="PANTHER" id="PTHR10127:SF780">
    <property type="entry name" value="METALLOENDOPEPTIDASE"/>
    <property type="match status" value="1"/>
</dbReference>
<feature type="compositionally biased region" description="Basic and acidic residues" evidence="8">
    <location>
        <begin position="64"/>
        <end position="79"/>
    </location>
</feature>
<protein>
    <recommendedName>
        <fullName evidence="7">Metalloendopeptidase</fullName>
        <ecNumber evidence="7">3.4.24.-</ecNumber>
    </recommendedName>
</protein>
<feature type="compositionally biased region" description="Basic and acidic residues" evidence="8">
    <location>
        <begin position="917"/>
        <end position="930"/>
    </location>
</feature>
<organism evidence="10 11">
    <name type="scientific">Durusdinium trenchii</name>
    <dbReference type="NCBI Taxonomy" id="1381693"/>
    <lineage>
        <taxon>Eukaryota</taxon>
        <taxon>Sar</taxon>
        <taxon>Alveolata</taxon>
        <taxon>Dinophyceae</taxon>
        <taxon>Suessiales</taxon>
        <taxon>Symbiodiniaceae</taxon>
        <taxon>Durusdinium</taxon>
    </lineage>
</organism>
<evidence type="ECO:0000256" key="8">
    <source>
        <dbReference type="SAM" id="MobiDB-lite"/>
    </source>
</evidence>
<evidence type="ECO:0000256" key="6">
    <source>
        <dbReference type="PROSITE-ProRule" id="PRU01211"/>
    </source>
</evidence>
<evidence type="ECO:0000256" key="1">
    <source>
        <dbReference type="ARBA" id="ARBA00022670"/>
    </source>
</evidence>
<accession>A0ABP0QCC0</accession>
<dbReference type="SMART" id="SM00235">
    <property type="entry name" value="ZnMc"/>
    <property type="match status" value="1"/>
</dbReference>
<feature type="region of interest" description="Disordered" evidence="8">
    <location>
        <begin position="34"/>
        <end position="85"/>
    </location>
</feature>
<feature type="compositionally biased region" description="Basic and acidic residues" evidence="8">
    <location>
        <begin position="42"/>
        <end position="54"/>
    </location>
</feature>
<dbReference type="EMBL" id="CAXAMM010039320">
    <property type="protein sequence ID" value="CAK9085594.1"/>
    <property type="molecule type" value="Genomic_DNA"/>
</dbReference>
<dbReference type="SMART" id="SM00458">
    <property type="entry name" value="RICIN"/>
    <property type="match status" value="1"/>
</dbReference>
<comment type="cofactor">
    <cofactor evidence="6 7">
        <name>Zn(2+)</name>
        <dbReference type="ChEBI" id="CHEBI:29105"/>
    </cofactor>
    <text evidence="6 7">Binds 1 zinc ion per subunit.</text>
</comment>
<feature type="region of interest" description="Disordered" evidence="8">
    <location>
        <begin position="135"/>
        <end position="171"/>
    </location>
</feature>
<feature type="region of interest" description="Disordered" evidence="8">
    <location>
        <begin position="1237"/>
        <end position="1269"/>
    </location>
</feature>
<feature type="region of interest" description="Disordered" evidence="8">
    <location>
        <begin position="797"/>
        <end position="825"/>
    </location>
</feature>
<feature type="domain" description="Peptidase M12A" evidence="9">
    <location>
        <begin position="216"/>
        <end position="443"/>
    </location>
</feature>
<dbReference type="EC" id="3.4.24.-" evidence="7"/>
<comment type="caution">
    <text evidence="10">The sequence shown here is derived from an EMBL/GenBank/DDBJ whole genome shotgun (WGS) entry which is preliminary data.</text>
</comment>
<dbReference type="Pfam" id="PF01400">
    <property type="entry name" value="Astacin"/>
    <property type="match status" value="1"/>
</dbReference>
<feature type="compositionally biased region" description="Polar residues" evidence="8">
    <location>
        <begin position="1238"/>
        <end position="1250"/>
    </location>
</feature>